<dbReference type="PROSITE" id="PS51257">
    <property type="entry name" value="PROKAR_LIPOPROTEIN"/>
    <property type="match status" value="1"/>
</dbReference>
<dbReference type="InterPro" id="IPR013783">
    <property type="entry name" value="Ig-like_fold"/>
</dbReference>
<dbReference type="Gene3D" id="2.60.40.10">
    <property type="entry name" value="Immunoglobulins"/>
    <property type="match status" value="2"/>
</dbReference>
<evidence type="ECO:0000259" key="3">
    <source>
        <dbReference type="Pfam" id="PF18329"/>
    </source>
</evidence>
<dbReference type="SUPFAM" id="SSF81296">
    <property type="entry name" value="E set domains"/>
    <property type="match status" value="2"/>
</dbReference>
<dbReference type="InterPro" id="IPR002909">
    <property type="entry name" value="IPT_dom"/>
</dbReference>
<reference evidence="5" key="1">
    <citation type="journal article" date="2019" name="Int. J. Syst. Evol. Microbiol.">
        <title>The Global Catalogue of Microorganisms (GCM) 10K type strain sequencing project: providing services to taxonomists for standard genome sequencing and annotation.</title>
        <authorList>
            <consortium name="The Broad Institute Genomics Platform"/>
            <consortium name="The Broad Institute Genome Sequencing Center for Infectious Disease"/>
            <person name="Wu L."/>
            <person name="Ma J."/>
        </authorList>
    </citation>
    <scope>NUCLEOTIDE SEQUENCE [LARGE SCALE GENOMIC DNA]</scope>
    <source>
        <strain evidence="5">CGMCC 4.7466</strain>
    </source>
</reference>
<feature type="domain" description="Surface glycan-binding protein B xyloglucan binding" evidence="3">
    <location>
        <begin position="214"/>
        <end position="413"/>
    </location>
</feature>
<evidence type="ECO:0000256" key="1">
    <source>
        <dbReference type="SAM" id="SignalP"/>
    </source>
</evidence>
<protein>
    <submittedName>
        <fullName evidence="4">Glycan-binding surface protein</fullName>
    </submittedName>
</protein>
<gene>
    <name evidence="4" type="ORF">ACFPFU_22050</name>
</gene>
<keyword evidence="5" id="KW-1185">Reference proteome</keyword>
<sequence length="419" mass="45321">MEKTRYKYVNRLLLACAAVMMTLMFACEKEDSLPAPLITSVRNYDASPNDTLITEMVTGQWVVIHGKNLREVSQVYFGGVQASINSTFLTDANIVVQIPSIPFQSVPIEELNKITVVSAGGTYTYSIDFAIDPPAIASVSYEIPNEGDSVYIYGANFFYVEEVTFAGEPIPELRLSADGTSLGFIAPALSQSGPVKVKTGSGTATTGYNVNDVATGLIANFEWGDYFGYEWWGGAELHSGDPNSDWPPYGAAFPGNSTQYMVLKTNALNPGEGADWSHAVRIGSTQWLPVGNISDTVAGWALKFEVSIPDPWNGGSLCIKTSNSNFMVRNEPWQIIAPYSTKGWQTVTIPLSSFLKNDATLGDGRGAPVTSINELFGGTGTTEGNLLVYIHNYGAAKTSTGFNAAFDNFRVVRTTYTVE</sequence>
<dbReference type="Pfam" id="PF01833">
    <property type="entry name" value="TIG"/>
    <property type="match status" value="1"/>
</dbReference>
<evidence type="ECO:0000313" key="5">
    <source>
        <dbReference type="Proteomes" id="UP001595818"/>
    </source>
</evidence>
<dbReference type="InterPro" id="IPR040475">
    <property type="entry name" value="SGBP_B_XBD"/>
</dbReference>
<organism evidence="4 5">
    <name type="scientific">Negadavirga shengliensis</name>
    <dbReference type="NCBI Taxonomy" id="1389218"/>
    <lineage>
        <taxon>Bacteria</taxon>
        <taxon>Pseudomonadati</taxon>
        <taxon>Bacteroidota</taxon>
        <taxon>Cytophagia</taxon>
        <taxon>Cytophagales</taxon>
        <taxon>Cyclobacteriaceae</taxon>
        <taxon>Negadavirga</taxon>
    </lineage>
</organism>
<dbReference type="RefSeq" id="WP_377068212.1">
    <property type="nucleotide sequence ID" value="NZ_JBHSJJ010000017.1"/>
</dbReference>
<name>A0ABV9T6N5_9BACT</name>
<feature type="chain" id="PRO_5045967193" evidence="1">
    <location>
        <begin position="27"/>
        <end position="419"/>
    </location>
</feature>
<comment type="caution">
    <text evidence="4">The sequence shown here is derived from an EMBL/GenBank/DDBJ whole genome shotgun (WGS) entry which is preliminary data.</text>
</comment>
<feature type="domain" description="IPT/TIG" evidence="2">
    <location>
        <begin position="59"/>
        <end position="125"/>
    </location>
</feature>
<feature type="signal peptide" evidence="1">
    <location>
        <begin position="1"/>
        <end position="26"/>
    </location>
</feature>
<dbReference type="InterPro" id="IPR014756">
    <property type="entry name" value="Ig_E-set"/>
</dbReference>
<proteinExistence type="predicted"/>
<evidence type="ECO:0000259" key="2">
    <source>
        <dbReference type="Pfam" id="PF01833"/>
    </source>
</evidence>
<accession>A0ABV9T6N5</accession>
<dbReference type="EMBL" id="JBHSJJ010000017">
    <property type="protein sequence ID" value="MFC4874402.1"/>
    <property type="molecule type" value="Genomic_DNA"/>
</dbReference>
<dbReference type="Pfam" id="PF18329">
    <property type="entry name" value="SGBP_B_XBD"/>
    <property type="match status" value="1"/>
</dbReference>
<dbReference type="CDD" id="cd00603">
    <property type="entry name" value="IPT_PCSR"/>
    <property type="match status" value="1"/>
</dbReference>
<evidence type="ECO:0000313" key="4">
    <source>
        <dbReference type="EMBL" id="MFC4874402.1"/>
    </source>
</evidence>
<dbReference type="Proteomes" id="UP001595818">
    <property type="component" value="Unassembled WGS sequence"/>
</dbReference>
<keyword evidence="1" id="KW-0732">Signal</keyword>